<evidence type="ECO:0000256" key="5">
    <source>
        <dbReference type="ARBA" id="ARBA00012483"/>
    </source>
</evidence>
<keyword evidence="9 20" id="KW-0812">Transmembrane</keyword>
<feature type="domain" description="RING-type" evidence="21">
    <location>
        <begin position="372"/>
        <end position="414"/>
    </location>
</feature>
<keyword evidence="11 19" id="KW-0863">Zinc-finger</keyword>
<evidence type="ECO:0000259" key="21">
    <source>
        <dbReference type="PROSITE" id="PS50089"/>
    </source>
</evidence>
<dbReference type="Gene3D" id="3.30.40.10">
    <property type="entry name" value="Zinc/RING finger domain, C3HC4 (zinc finger)"/>
    <property type="match status" value="1"/>
</dbReference>
<dbReference type="SUPFAM" id="SSF57850">
    <property type="entry name" value="RING/U-box"/>
    <property type="match status" value="1"/>
</dbReference>
<comment type="catalytic activity">
    <reaction evidence="1">
        <text>S-ubiquitinyl-[E2 ubiquitin-conjugating enzyme]-L-cysteine + [acceptor protein]-L-lysine = [E2 ubiquitin-conjugating enzyme]-L-cysteine + N(6)-ubiquitinyl-[acceptor protein]-L-lysine.</text>
        <dbReference type="EC" id="2.3.2.27"/>
    </reaction>
</comment>
<dbReference type="GO" id="GO:0008270">
    <property type="term" value="F:zinc ion binding"/>
    <property type="evidence" value="ECO:0007669"/>
    <property type="project" value="UniProtKB-KW"/>
</dbReference>
<gene>
    <name evidence="22" type="ORF">Malapachy_2151</name>
</gene>
<feature type="transmembrane region" description="Helical" evidence="20">
    <location>
        <begin position="60"/>
        <end position="81"/>
    </location>
</feature>
<dbReference type="PROSITE" id="PS00518">
    <property type="entry name" value="ZF_RING_1"/>
    <property type="match status" value="1"/>
</dbReference>
<reference evidence="22 23" key="1">
    <citation type="submission" date="2015-07" db="EMBL/GenBank/DDBJ databases">
        <title>Draft Genome Sequence of Malassezia furfur CBS1878 and Malassezia pachydermatis CBS1879.</title>
        <authorList>
            <person name="Triana S."/>
            <person name="Ohm R."/>
            <person name="Gonzalez A."/>
            <person name="DeCock H."/>
            <person name="Restrepo S."/>
            <person name="Celis A."/>
        </authorList>
    </citation>
    <scope>NUCLEOTIDE SEQUENCE [LARGE SCALE GENOMIC DNA]</scope>
    <source>
        <strain evidence="22 23">CBS 1879</strain>
    </source>
</reference>
<keyword evidence="12" id="KW-0833">Ubl conjugation pathway</keyword>
<proteinExistence type="inferred from homology"/>
<comment type="subcellular location">
    <subcellularLocation>
        <location evidence="2">Peroxisome membrane</location>
        <topology evidence="2">Multi-pass membrane protein</topology>
    </subcellularLocation>
</comment>
<protein>
    <recommendedName>
        <fullName evidence="5">RING-type E3 ubiquitin transferase</fullName>
        <ecNumber evidence="5">2.3.2.27</ecNumber>
    </recommendedName>
    <alternativeName>
        <fullName evidence="18">Peroxin-10</fullName>
    </alternativeName>
</protein>
<dbReference type="AlphaFoldDB" id="A0A0M8MRQ5"/>
<dbReference type="VEuPathDB" id="FungiDB:Malapachy_2151"/>
<evidence type="ECO:0000256" key="4">
    <source>
        <dbReference type="ARBA" id="ARBA00008704"/>
    </source>
</evidence>
<dbReference type="GO" id="GO:0005778">
    <property type="term" value="C:peroxisomal membrane"/>
    <property type="evidence" value="ECO:0007669"/>
    <property type="project" value="UniProtKB-SubCell"/>
</dbReference>
<dbReference type="SMART" id="SM00184">
    <property type="entry name" value="RING"/>
    <property type="match status" value="1"/>
</dbReference>
<organism evidence="22 23">
    <name type="scientific">Malassezia pachydermatis</name>
    <dbReference type="NCBI Taxonomy" id="77020"/>
    <lineage>
        <taxon>Eukaryota</taxon>
        <taxon>Fungi</taxon>
        <taxon>Dikarya</taxon>
        <taxon>Basidiomycota</taxon>
        <taxon>Ustilaginomycotina</taxon>
        <taxon>Malasseziomycetes</taxon>
        <taxon>Malasseziales</taxon>
        <taxon>Malasseziaceae</taxon>
        <taxon>Malassezia</taxon>
    </lineage>
</organism>
<evidence type="ECO:0000256" key="8">
    <source>
        <dbReference type="ARBA" id="ARBA00022679"/>
    </source>
</evidence>
<evidence type="ECO:0000256" key="18">
    <source>
        <dbReference type="ARBA" id="ARBA00041230"/>
    </source>
</evidence>
<dbReference type="InterPro" id="IPR013083">
    <property type="entry name" value="Znf_RING/FYVE/PHD"/>
</dbReference>
<evidence type="ECO:0000256" key="1">
    <source>
        <dbReference type="ARBA" id="ARBA00000900"/>
    </source>
</evidence>
<dbReference type="GO" id="GO:0016567">
    <property type="term" value="P:protein ubiquitination"/>
    <property type="evidence" value="ECO:0007669"/>
    <property type="project" value="UniProtKB-ARBA"/>
</dbReference>
<dbReference type="PROSITE" id="PS50089">
    <property type="entry name" value="ZF_RING_2"/>
    <property type="match status" value="1"/>
</dbReference>
<evidence type="ECO:0000256" key="9">
    <source>
        <dbReference type="ARBA" id="ARBA00022692"/>
    </source>
</evidence>
<comment type="similarity">
    <text evidence="4">Belongs to the pex2/pex10/pex12 family.</text>
</comment>
<evidence type="ECO:0000256" key="20">
    <source>
        <dbReference type="SAM" id="Phobius"/>
    </source>
</evidence>
<dbReference type="Pfam" id="PF13639">
    <property type="entry name" value="zf-RING_2"/>
    <property type="match status" value="1"/>
</dbReference>
<dbReference type="CDD" id="cd16527">
    <property type="entry name" value="RING-HC_PEX10"/>
    <property type="match status" value="1"/>
</dbReference>
<sequence>MDRAERRRTPARLGYPRAAQAEIVRLHQKDAYYRDLFYEQLKDVATNLFGSRRTHLYEEALALIASVAYFSLSTLGGAQSLGEEYVNSMMRHRSSGRVVSVKRRAVFLSFYVLAPYVLTRAYGRARTWIVRKDQRITQQRQRAELQARMAEATGELDVAALTQRRSWKDRVEDSIQWLAATLPGSHVLSASDGWLAYASAAQLAVFYLWGRYYTIAHRLAKVDYIYASARRPGSKPLSYEVLGVLLAIQLIVKASMSLHRTWTQAQEAQKEMLEGSDAMKAAPTASRPAQAVQLDHTFIKPGDENSLSQGATLSATSVPLQYPDADVPVTPDRLGMGPIKTAADQERWDAMQASVRAKTTQLEAIAEDVLRCTLCMDRRAPEQGTSAVTECGHVFCWDCITEWAKEKAECPLCRQSLQCARLIPIYNL</sequence>
<evidence type="ECO:0000256" key="11">
    <source>
        <dbReference type="ARBA" id="ARBA00022771"/>
    </source>
</evidence>
<dbReference type="EMBL" id="LGAV01000002">
    <property type="protein sequence ID" value="KOS15437.1"/>
    <property type="molecule type" value="Genomic_DNA"/>
</dbReference>
<comment type="pathway">
    <text evidence="3">Protein modification; protein ubiquitination.</text>
</comment>
<evidence type="ECO:0000256" key="12">
    <source>
        <dbReference type="ARBA" id="ARBA00022786"/>
    </source>
</evidence>
<evidence type="ECO:0000256" key="2">
    <source>
        <dbReference type="ARBA" id="ARBA00004585"/>
    </source>
</evidence>
<keyword evidence="6" id="KW-0813">Transport</keyword>
<evidence type="ECO:0000256" key="15">
    <source>
        <dbReference type="ARBA" id="ARBA00022989"/>
    </source>
</evidence>
<dbReference type="EC" id="2.3.2.27" evidence="5"/>
<dbReference type="Pfam" id="PF04757">
    <property type="entry name" value="Pex2_Pex12"/>
    <property type="match status" value="1"/>
</dbReference>
<dbReference type="InterPro" id="IPR025654">
    <property type="entry name" value="PEX2/10"/>
</dbReference>
<keyword evidence="14" id="KW-0653">Protein transport</keyword>
<keyword evidence="17" id="KW-0576">Peroxisome</keyword>
<keyword evidence="8" id="KW-0808">Transferase</keyword>
<evidence type="ECO:0000256" key="17">
    <source>
        <dbReference type="ARBA" id="ARBA00023140"/>
    </source>
</evidence>
<keyword evidence="10" id="KW-0479">Metal-binding</keyword>
<comment type="caution">
    <text evidence="22">The sequence shown here is derived from an EMBL/GenBank/DDBJ whole genome shotgun (WGS) entry which is preliminary data.</text>
</comment>
<name>A0A0M8MRQ5_9BASI</name>
<dbReference type="PANTHER" id="PTHR23350:SF0">
    <property type="entry name" value="PEROXISOME BIOGENESIS FACTOR 10"/>
    <property type="match status" value="1"/>
</dbReference>
<evidence type="ECO:0000256" key="16">
    <source>
        <dbReference type="ARBA" id="ARBA00023136"/>
    </source>
</evidence>
<keyword evidence="13" id="KW-0862">Zinc</keyword>
<keyword evidence="23" id="KW-1185">Reference proteome</keyword>
<dbReference type="GO" id="GO:0016562">
    <property type="term" value="P:protein import into peroxisome matrix, receptor recycling"/>
    <property type="evidence" value="ECO:0007669"/>
    <property type="project" value="UniProtKB-ARBA"/>
</dbReference>
<keyword evidence="7" id="KW-0962">Peroxisome biogenesis</keyword>
<dbReference type="InterPro" id="IPR006845">
    <property type="entry name" value="Pex_N"/>
</dbReference>
<dbReference type="STRING" id="77020.A0A0M8MRQ5"/>
<dbReference type="GO" id="GO:0061630">
    <property type="term" value="F:ubiquitin protein ligase activity"/>
    <property type="evidence" value="ECO:0007669"/>
    <property type="project" value="UniProtKB-EC"/>
</dbReference>
<dbReference type="GeneID" id="28728518"/>
<evidence type="ECO:0000313" key="23">
    <source>
        <dbReference type="Proteomes" id="UP000037751"/>
    </source>
</evidence>
<keyword evidence="15 20" id="KW-1133">Transmembrane helix</keyword>
<keyword evidence="16 20" id="KW-0472">Membrane</keyword>
<evidence type="ECO:0000256" key="7">
    <source>
        <dbReference type="ARBA" id="ARBA00022593"/>
    </source>
</evidence>
<evidence type="ECO:0000256" key="3">
    <source>
        <dbReference type="ARBA" id="ARBA00004906"/>
    </source>
</evidence>
<evidence type="ECO:0000256" key="6">
    <source>
        <dbReference type="ARBA" id="ARBA00022448"/>
    </source>
</evidence>
<dbReference type="OrthoDB" id="6270329at2759"/>
<evidence type="ECO:0000256" key="19">
    <source>
        <dbReference type="PROSITE-ProRule" id="PRU00175"/>
    </source>
</evidence>
<dbReference type="InterPro" id="IPR001841">
    <property type="entry name" value="Znf_RING"/>
</dbReference>
<dbReference type="RefSeq" id="XP_017993069.1">
    <property type="nucleotide sequence ID" value="XM_018136643.1"/>
</dbReference>
<evidence type="ECO:0000256" key="14">
    <source>
        <dbReference type="ARBA" id="ARBA00022927"/>
    </source>
</evidence>
<dbReference type="PANTHER" id="PTHR23350">
    <property type="entry name" value="PEROXISOME ASSEMBLY PROTEIN 10"/>
    <property type="match status" value="1"/>
</dbReference>
<accession>A0A0M8MRQ5</accession>
<evidence type="ECO:0000256" key="10">
    <source>
        <dbReference type="ARBA" id="ARBA00022723"/>
    </source>
</evidence>
<evidence type="ECO:0000313" key="22">
    <source>
        <dbReference type="EMBL" id="KOS15437.1"/>
    </source>
</evidence>
<evidence type="ECO:0000256" key="13">
    <source>
        <dbReference type="ARBA" id="ARBA00022833"/>
    </source>
</evidence>
<dbReference type="InterPro" id="IPR017907">
    <property type="entry name" value="Znf_RING_CS"/>
</dbReference>
<dbReference type="Proteomes" id="UP000037751">
    <property type="component" value="Unassembled WGS sequence"/>
</dbReference>